<dbReference type="InterPro" id="IPR002823">
    <property type="entry name" value="DUF112_TM"/>
</dbReference>
<reference evidence="4" key="1">
    <citation type="journal article" date="2019" name="Microbiol. Resour. Announc.">
        <title>Complete Genome Sequence of Halomonas olivaria, a Moderately Halophilic Bacterium Isolated from Olive Processing Effluents, Obtained by Nanopore Sequencing.</title>
        <authorList>
            <person name="Nagata S."/>
            <person name="Ii K.M."/>
            <person name="Tsukimi T."/>
            <person name="Miura M.C."/>
            <person name="Galipon J."/>
            <person name="Arakawa K."/>
        </authorList>
    </citation>
    <scope>NUCLEOTIDE SEQUENCE [LARGE SCALE GENOMIC DNA]</scope>
    <source>
        <strain evidence="4">TYRC17</strain>
    </source>
</reference>
<accession>A0ABN5X5A6</accession>
<keyword evidence="4" id="KW-1185">Reference proteome</keyword>
<dbReference type="Proteomes" id="UP000289555">
    <property type="component" value="Chromosome"/>
</dbReference>
<feature type="transmembrane region" description="Helical" evidence="1">
    <location>
        <begin position="24"/>
        <end position="45"/>
    </location>
</feature>
<evidence type="ECO:0000313" key="3">
    <source>
        <dbReference type="EMBL" id="BBI54018.1"/>
    </source>
</evidence>
<protein>
    <recommendedName>
        <fullName evidence="2">DUF112 domain-containing protein</fullName>
    </recommendedName>
</protein>
<evidence type="ECO:0000313" key="4">
    <source>
        <dbReference type="Proteomes" id="UP000289555"/>
    </source>
</evidence>
<dbReference type="EMBL" id="AP019416">
    <property type="protein sequence ID" value="BBI54018.1"/>
    <property type="molecule type" value="Genomic_DNA"/>
</dbReference>
<keyword evidence="1" id="KW-0812">Transmembrane</keyword>
<evidence type="ECO:0000256" key="1">
    <source>
        <dbReference type="SAM" id="Phobius"/>
    </source>
</evidence>
<keyword evidence="1" id="KW-0472">Membrane</keyword>
<dbReference type="PANTHER" id="PTHR35342:SF5">
    <property type="entry name" value="TRICARBOXYLIC TRANSPORT PROTEIN"/>
    <property type="match status" value="1"/>
</dbReference>
<sequence length="138" mass="14694">MRHDRLFSLHGGADPITGADRFTFGSYALSSGLTLIPVVVGAFALSEIFVRFASRDDPSAKIPEATLRFPKLGEWFKRLTELVRGSLIGSFIGALPGTGAAAAAFISYATAQSCLHAVTAWGRASRMASLLPSHPIMQ</sequence>
<organism evidence="3 4">
    <name type="scientific">Vreelandella olivaria</name>
    <dbReference type="NCBI Taxonomy" id="390919"/>
    <lineage>
        <taxon>Bacteria</taxon>
        <taxon>Pseudomonadati</taxon>
        <taxon>Pseudomonadota</taxon>
        <taxon>Gammaproteobacteria</taxon>
        <taxon>Oceanospirillales</taxon>
        <taxon>Halomonadaceae</taxon>
        <taxon>Vreelandella</taxon>
    </lineage>
</organism>
<dbReference type="PANTHER" id="PTHR35342">
    <property type="entry name" value="TRICARBOXYLIC TRANSPORT PROTEIN"/>
    <property type="match status" value="1"/>
</dbReference>
<keyword evidence="1" id="KW-1133">Transmembrane helix</keyword>
<gene>
    <name evidence="3" type="ORF">HORIV_64390</name>
</gene>
<proteinExistence type="predicted"/>
<feature type="domain" description="DUF112" evidence="2">
    <location>
        <begin position="12"/>
        <end position="113"/>
    </location>
</feature>
<dbReference type="Pfam" id="PF01970">
    <property type="entry name" value="TctA"/>
    <property type="match status" value="1"/>
</dbReference>
<name>A0ABN5X5A6_9GAMM</name>
<evidence type="ECO:0000259" key="2">
    <source>
        <dbReference type="Pfam" id="PF01970"/>
    </source>
</evidence>